<dbReference type="NCBIfam" id="NF011494">
    <property type="entry name" value="PRK14902.1"/>
    <property type="match status" value="1"/>
</dbReference>
<dbReference type="InterPro" id="IPR001678">
    <property type="entry name" value="MeTrfase_RsmB-F_NOP2_dom"/>
</dbReference>
<dbReference type="FunFam" id="1.10.940.10:FF:000006">
    <property type="entry name" value="16S rRNA (Cytosine(967)-C(5))-methyltransferase RsmB"/>
    <property type="match status" value="1"/>
</dbReference>
<dbReference type="SUPFAM" id="SSF48013">
    <property type="entry name" value="NusB-like"/>
    <property type="match status" value="1"/>
</dbReference>
<dbReference type="GO" id="GO:0005737">
    <property type="term" value="C:cytoplasm"/>
    <property type="evidence" value="ECO:0007669"/>
    <property type="project" value="UniProtKB-SubCell"/>
</dbReference>
<proteinExistence type="inferred from homology"/>
<comment type="function">
    <text evidence="1">Specifically methylates the cytosine at position 967 (m5C967) of 16S rRNA.</text>
</comment>
<dbReference type="FunFam" id="3.40.50.150:FF:000022">
    <property type="entry name" value="Ribosomal RNA small subunit methyltransferase B"/>
    <property type="match status" value="1"/>
</dbReference>
<evidence type="ECO:0000256" key="9">
    <source>
        <dbReference type="ARBA" id="ARBA00022884"/>
    </source>
</evidence>
<evidence type="ECO:0000256" key="11">
    <source>
        <dbReference type="ARBA" id="ARBA00031088"/>
    </source>
</evidence>
<evidence type="ECO:0000256" key="13">
    <source>
        <dbReference type="PROSITE-ProRule" id="PRU01023"/>
    </source>
</evidence>
<dbReference type="EC" id="2.1.1.176" evidence="3"/>
<dbReference type="Pfam" id="PF22458">
    <property type="entry name" value="RsmF-B_ferredox"/>
    <property type="match status" value="1"/>
</dbReference>
<keyword evidence="16" id="KW-1185">Reference proteome</keyword>
<dbReference type="HOGENOM" id="CLU_005316_0_1_9"/>
<keyword evidence="4" id="KW-0963">Cytoplasm</keyword>
<keyword evidence="5" id="KW-0698">rRNA processing</keyword>
<keyword evidence="7 13" id="KW-0808">Transferase</keyword>
<evidence type="ECO:0000256" key="12">
    <source>
        <dbReference type="ARBA" id="ARBA00047283"/>
    </source>
</evidence>
<evidence type="ECO:0000313" key="15">
    <source>
        <dbReference type="EMBL" id="ACV63124.1"/>
    </source>
</evidence>
<dbReference type="InterPro" id="IPR035926">
    <property type="entry name" value="NusB-like_sf"/>
</dbReference>
<evidence type="ECO:0000256" key="1">
    <source>
        <dbReference type="ARBA" id="ARBA00002724"/>
    </source>
</evidence>
<dbReference type="Proteomes" id="UP000002217">
    <property type="component" value="Chromosome"/>
</dbReference>
<feature type="binding site" evidence="13">
    <location>
        <position position="332"/>
    </location>
    <ligand>
        <name>S-adenosyl-L-methionine</name>
        <dbReference type="ChEBI" id="CHEBI:59789"/>
    </ligand>
</feature>
<feature type="binding site" evidence="13">
    <location>
        <position position="314"/>
    </location>
    <ligand>
        <name>S-adenosyl-L-methionine</name>
        <dbReference type="ChEBI" id="CHEBI:59789"/>
    </ligand>
</feature>
<feature type="binding site" evidence="13">
    <location>
        <position position="287"/>
    </location>
    <ligand>
        <name>S-adenosyl-L-methionine</name>
        <dbReference type="ChEBI" id="CHEBI:59789"/>
    </ligand>
</feature>
<organism evidence="15 16">
    <name type="scientific">Desulfofarcimen acetoxidans (strain ATCC 49208 / DSM 771 / KCTC 5769 / VKM B-1644 / 5575)</name>
    <name type="common">Desulfotomaculum acetoxidans</name>
    <dbReference type="NCBI Taxonomy" id="485916"/>
    <lineage>
        <taxon>Bacteria</taxon>
        <taxon>Bacillati</taxon>
        <taxon>Bacillota</taxon>
        <taxon>Clostridia</taxon>
        <taxon>Eubacteriales</taxon>
        <taxon>Peptococcaceae</taxon>
        <taxon>Desulfofarcimen</taxon>
    </lineage>
</organism>
<gene>
    <name evidence="15" type="ordered locus">Dtox_2311</name>
</gene>
<comment type="catalytic activity">
    <reaction evidence="12">
        <text>cytidine(967) in 16S rRNA + S-adenosyl-L-methionine = 5-methylcytidine(967) in 16S rRNA + S-adenosyl-L-homocysteine + H(+)</text>
        <dbReference type="Rhea" id="RHEA:42748"/>
        <dbReference type="Rhea" id="RHEA-COMP:10219"/>
        <dbReference type="Rhea" id="RHEA-COMP:10220"/>
        <dbReference type="ChEBI" id="CHEBI:15378"/>
        <dbReference type="ChEBI" id="CHEBI:57856"/>
        <dbReference type="ChEBI" id="CHEBI:59789"/>
        <dbReference type="ChEBI" id="CHEBI:74483"/>
        <dbReference type="ChEBI" id="CHEBI:82748"/>
        <dbReference type="EC" id="2.1.1.176"/>
    </reaction>
</comment>
<evidence type="ECO:0000256" key="6">
    <source>
        <dbReference type="ARBA" id="ARBA00022603"/>
    </source>
</evidence>
<evidence type="ECO:0000256" key="4">
    <source>
        <dbReference type="ARBA" id="ARBA00022490"/>
    </source>
</evidence>
<dbReference type="AlphaFoldDB" id="C8W069"/>
<dbReference type="OrthoDB" id="9810297at2"/>
<reference evidence="15 16" key="1">
    <citation type="journal article" date="2009" name="Stand. Genomic Sci.">
        <title>Complete genome sequence of Desulfotomaculum acetoxidans type strain (5575).</title>
        <authorList>
            <person name="Spring S."/>
            <person name="Lapidus A."/>
            <person name="Schroder M."/>
            <person name="Gleim D."/>
            <person name="Sims D."/>
            <person name="Meincke L."/>
            <person name="Glavina Del Rio T."/>
            <person name="Tice H."/>
            <person name="Copeland A."/>
            <person name="Cheng J.F."/>
            <person name="Lucas S."/>
            <person name="Chen F."/>
            <person name="Nolan M."/>
            <person name="Bruce D."/>
            <person name="Goodwin L."/>
            <person name="Pitluck S."/>
            <person name="Ivanova N."/>
            <person name="Mavromatis K."/>
            <person name="Mikhailova N."/>
            <person name="Pati A."/>
            <person name="Chen A."/>
            <person name="Palaniappan K."/>
            <person name="Land M."/>
            <person name="Hauser L."/>
            <person name="Chang Y.J."/>
            <person name="Jeffries C.D."/>
            <person name="Chain P."/>
            <person name="Saunders E."/>
            <person name="Brettin T."/>
            <person name="Detter J.C."/>
            <person name="Goker M."/>
            <person name="Bristow J."/>
            <person name="Eisen J.A."/>
            <person name="Markowitz V."/>
            <person name="Hugenholtz P."/>
            <person name="Kyrpides N.C."/>
            <person name="Klenk H.P."/>
            <person name="Han C."/>
        </authorList>
    </citation>
    <scope>NUCLEOTIDE SEQUENCE [LARGE SCALE GENOMIC DNA]</scope>
    <source>
        <strain evidence="16">ATCC 49208 / DSM 771 / VKM B-1644</strain>
    </source>
</reference>
<dbReference type="NCBIfam" id="TIGR00563">
    <property type="entry name" value="rsmB"/>
    <property type="match status" value="1"/>
</dbReference>
<keyword evidence="6 13" id="KW-0489">Methyltransferase</keyword>
<keyword evidence="8 13" id="KW-0949">S-adenosyl-L-methionine</keyword>
<dbReference type="InterPro" id="IPR004573">
    <property type="entry name" value="rRNA_ssu_MeTfrase_B"/>
</dbReference>
<evidence type="ECO:0000259" key="14">
    <source>
        <dbReference type="PROSITE" id="PS51686"/>
    </source>
</evidence>
<evidence type="ECO:0000256" key="10">
    <source>
        <dbReference type="ARBA" id="ARBA00030399"/>
    </source>
</evidence>
<dbReference type="InterPro" id="IPR023267">
    <property type="entry name" value="RCMT"/>
</dbReference>
<protein>
    <recommendedName>
        <fullName evidence="3">16S rRNA (cytosine(967)-C(5))-methyltransferase</fullName>
        <ecNumber evidence="3">2.1.1.176</ecNumber>
    </recommendedName>
    <alternativeName>
        <fullName evidence="10">16S rRNA m5C967 methyltransferase</fullName>
    </alternativeName>
    <alternativeName>
        <fullName evidence="11">rRNA (cytosine-C(5)-)-methyltransferase RsmB</fullName>
    </alternativeName>
</protein>
<dbReference type="PROSITE" id="PS51686">
    <property type="entry name" value="SAM_MT_RSMB_NOP"/>
    <property type="match status" value="1"/>
</dbReference>
<dbReference type="GO" id="GO:0006355">
    <property type="term" value="P:regulation of DNA-templated transcription"/>
    <property type="evidence" value="ECO:0007669"/>
    <property type="project" value="InterPro"/>
</dbReference>
<dbReference type="PANTHER" id="PTHR22807:SF53">
    <property type="entry name" value="RIBOSOMAL RNA SMALL SUBUNIT METHYLTRANSFERASE B-RELATED"/>
    <property type="match status" value="1"/>
</dbReference>
<dbReference type="InterPro" id="IPR029063">
    <property type="entry name" value="SAM-dependent_MTases_sf"/>
</dbReference>
<feature type="domain" description="SAM-dependent MTase RsmB/NOP-type" evidence="14">
    <location>
        <begin position="173"/>
        <end position="450"/>
    </location>
</feature>
<dbReference type="KEGG" id="dae:Dtox_2311"/>
<evidence type="ECO:0000256" key="8">
    <source>
        <dbReference type="ARBA" id="ARBA00022691"/>
    </source>
</evidence>
<dbReference type="STRING" id="485916.Dtox_2311"/>
<accession>C8W069</accession>
<dbReference type="Gene3D" id="1.10.940.10">
    <property type="entry name" value="NusB-like"/>
    <property type="match status" value="1"/>
</dbReference>
<dbReference type="NCBIfam" id="TIGR00446">
    <property type="entry name" value="nop2p"/>
    <property type="match status" value="1"/>
</dbReference>
<dbReference type="EMBL" id="CP001720">
    <property type="protein sequence ID" value="ACV63124.1"/>
    <property type="molecule type" value="Genomic_DNA"/>
</dbReference>
<comment type="subcellular location">
    <subcellularLocation>
        <location evidence="2">Cytoplasm</location>
    </subcellularLocation>
</comment>
<dbReference type="Pfam" id="PF01029">
    <property type="entry name" value="NusB"/>
    <property type="match status" value="1"/>
</dbReference>
<dbReference type="PRINTS" id="PR02008">
    <property type="entry name" value="RCMTFAMILY"/>
</dbReference>
<dbReference type="InterPro" id="IPR054728">
    <property type="entry name" value="RsmB-like_ferredoxin"/>
</dbReference>
<dbReference type="FunFam" id="3.30.70.1170:FF:000003">
    <property type="entry name" value="16S rRNA (Cytosine(967)-C(5))-methyltransferase RsmB"/>
    <property type="match status" value="1"/>
</dbReference>
<feature type="active site" description="Nucleophile" evidence="13">
    <location>
        <position position="385"/>
    </location>
</feature>
<sequence length="452" mass="51324">MSEVNAREMALIVLKAVDQEGAYANIALNQVLEQRDFNKLDRAFTTELVYGTLRALNTVDWVLAQFLKHPLSSQTAWIRNILRLGTYQLLFMHRVPASAACNEAAKLSHKYGHKGQVKFVNGVLRNIARQHENIEYPDCEKDPVSHISLRYSHPIWMVERWLNQFGKEKTIRICQSNNTPARFSIRTNTLQINRDNLAELLKQQGMIVDKTGFAPEGLNVEGFTSLRNFPAFRNGLFQVQDESSILAGHAVKPAVNCRVIDACAAPGGKTTHLAQLMENKGEIIAADIYPHKLDLIEDNCQRLGIKCVKIINLDSRTLHNSYTGWADYVLVDAPCSGLGVLRRRPDARWRKEAEQIPALVKIQREILESAALCVRPGGVLVYSTCTITEEENIEQVKYFLLTHLDFVLEDMSRLLPSEIDWQNTLGKGYIQILPYTHNIDGFFIARMRKKRV</sequence>
<dbReference type="eggNOG" id="COG0781">
    <property type="taxonomic scope" value="Bacteria"/>
</dbReference>
<dbReference type="GO" id="GO:0008649">
    <property type="term" value="F:rRNA methyltransferase activity"/>
    <property type="evidence" value="ECO:0007669"/>
    <property type="project" value="InterPro"/>
</dbReference>
<feature type="binding site" evidence="13">
    <location>
        <begin position="263"/>
        <end position="269"/>
    </location>
    <ligand>
        <name>S-adenosyl-L-methionine</name>
        <dbReference type="ChEBI" id="CHEBI:59789"/>
    </ligand>
</feature>
<evidence type="ECO:0000256" key="5">
    <source>
        <dbReference type="ARBA" id="ARBA00022552"/>
    </source>
</evidence>
<name>C8W069_DESAS</name>
<dbReference type="Gene3D" id="3.30.70.1170">
    <property type="entry name" value="Sun protein, domain 3"/>
    <property type="match status" value="1"/>
</dbReference>
<evidence type="ECO:0000313" key="16">
    <source>
        <dbReference type="Proteomes" id="UP000002217"/>
    </source>
</evidence>
<dbReference type="InterPro" id="IPR011023">
    <property type="entry name" value="Nop2p"/>
</dbReference>
<keyword evidence="9 13" id="KW-0694">RNA-binding</keyword>
<dbReference type="Gene3D" id="3.40.50.150">
    <property type="entry name" value="Vaccinia Virus protein VP39"/>
    <property type="match status" value="1"/>
</dbReference>
<dbReference type="PANTHER" id="PTHR22807">
    <property type="entry name" value="NOP2 YEAST -RELATED NOL1/NOP2/FMU SUN DOMAIN-CONTAINING"/>
    <property type="match status" value="1"/>
</dbReference>
<dbReference type="CDD" id="cd02440">
    <property type="entry name" value="AdoMet_MTases"/>
    <property type="match status" value="1"/>
</dbReference>
<dbReference type="InterPro" id="IPR049560">
    <property type="entry name" value="MeTrfase_RsmB-F_NOP2_cat"/>
</dbReference>
<dbReference type="InterPro" id="IPR006027">
    <property type="entry name" value="NusB_RsmB_TIM44"/>
</dbReference>
<evidence type="ECO:0000256" key="2">
    <source>
        <dbReference type="ARBA" id="ARBA00004496"/>
    </source>
</evidence>
<dbReference type="eggNOG" id="COG0144">
    <property type="taxonomic scope" value="Bacteria"/>
</dbReference>
<comment type="similarity">
    <text evidence="13">Belongs to the class I-like SAM-binding methyltransferase superfamily. RsmB/NOP family.</text>
</comment>
<dbReference type="Pfam" id="PF01189">
    <property type="entry name" value="Methyltr_RsmB-F"/>
    <property type="match status" value="1"/>
</dbReference>
<dbReference type="GO" id="GO:0003723">
    <property type="term" value="F:RNA binding"/>
    <property type="evidence" value="ECO:0007669"/>
    <property type="project" value="UniProtKB-UniRule"/>
</dbReference>
<evidence type="ECO:0000256" key="3">
    <source>
        <dbReference type="ARBA" id="ARBA00012140"/>
    </source>
</evidence>
<dbReference type="SUPFAM" id="SSF53335">
    <property type="entry name" value="S-adenosyl-L-methionine-dependent methyltransferases"/>
    <property type="match status" value="1"/>
</dbReference>
<evidence type="ECO:0000256" key="7">
    <source>
        <dbReference type="ARBA" id="ARBA00022679"/>
    </source>
</evidence>
<dbReference type="RefSeq" id="WP_015757825.1">
    <property type="nucleotide sequence ID" value="NC_013216.1"/>
</dbReference>